<keyword evidence="2" id="KW-0813">Transport</keyword>
<organism evidence="8 9">
    <name type="scientific">Enterococcus ratti</name>
    <dbReference type="NCBI Taxonomy" id="150033"/>
    <lineage>
        <taxon>Bacteria</taxon>
        <taxon>Bacillati</taxon>
        <taxon>Bacillota</taxon>
        <taxon>Bacilli</taxon>
        <taxon>Lactobacillales</taxon>
        <taxon>Enterococcaceae</taxon>
        <taxon>Enterococcus</taxon>
    </lineage>
</organism>
<keyword evidence="4" id="KW-0808">Transferase</keyword>
<dbReference type="InterPro" id="IPR001127">
    <property type="entry name" value="PTS_EIIA_1_perm"/>
</dbReference>
<reference evidence="8 9" key="1">
    <citation type="submission" date="2014-12" db="EMBL/GenBank/DDBJ databases">
        <title>Draft genome sequences of 29 type strains of Enterococci.</title>
        <authorList>
            <person name="Zhong Z."/>
            <person name="Sun Z."/>
            <person name="Liu W."/>
            <person name="Zhang W."/>
            <person name="Zhang H."/>
        </authorList>
    </citation>
    <scope>NUCLEOTIDE SEQUENCE [LARGE SCALE GENOMIC DNA]</scope>
    <source>
        <strain evidence="8 9">DSM 15687</strain>
    </source>
</reference>
<keyword evidence="6" id="KW-0418">Kinase</keyword>
<evidence type="ECO:0000256" key="4">
    <source>
        <dbReference type="ARBA" id="ARBA00022679"/>
    </source>
</evidence>
<comment type="caution">
    <text evidence="8">The sequence shown here is derived from an EMBL/GenBank/DDBJ whole genome shotgun (WGS) entry which is preliminary data.</text>
</comment>
<accession>A0A1L8WG55</accession>
<keyword evidence="3" id="KW-0762">Sugar transport</keyword>
<dbReference type="PANTHER" id="PTHR45008">
    <property type="entry name" value="PTS SYSTEM GLUCOSE-SPECIFIC EIIA COMPONENT"/>
    <property type="match status" value="1"/>
</dbReference>
<evidence type="ECO:0000313" key="8">
    <source>
        <dbReference type="EMBL" id="OJG80013.1"/>
    </source>
</evidence>
<dbReference type="RefSeq" id="WP_071855829.1">
    <property type="nucleotide sequence ID" value="NZ_JXLB01000016.1"/>
</dbReference>
<dbReference type="GO" id="GO:0016301">
    <property type="term" value="F:kinase activity"/>
    <property type="evidence" value="ECO:0007669"/>
    <property type="project" value="UniProtKB-KW"/>
</dbReference>
<keyword evidence="9" id="KW-1185">Reference proteome</keyword>
<dbReference type="Pfam" id="PF00358">
    <property type="entry name" value="PTS_EIIA_1"/>
    <property type="match status" value="1"/>
</dbReference>
<dbReference type="EMBL" id="JXLB01000016">
    <property type="protein sequence ID" value="OJG80013.1"/>
    <property type="molecule type" value="Genomic_DNA"/>
</dbReference>
<dbReference type="STRING" id="150033.RV14_GL000672"/>
<dbReference type="AlphaFoldDB" id="A0A1L8WG55"/>
<evidence type="ECO:0000256" key="6">
    <source>
        <dbReference type="ARBA" id="ARBA00022777"/>
    </source>
</evidence>
<dbReference type="OrthoDB" id="9769191at2"/>
<evidence type="ECO:0000313" key="9">
    <source>
        <dbReference type="Proteomes" id="UP000182152"/>
    </source>
</evidence>
<name>A0A1L8WG55_9ENTE</name>
<evidence type="ECO:0000256" key="3">
    <source>
        <dbReference type="ARBA" id="ARBA00022597"/>
    </source>
</evidence>
<dbReference type="GO" id="GO:0009401">
    <property type="term" value="P:phosphoenolpyruvate-dependent sugar phosphotransferase system"/>
    <property type="evidence" value="ECO:0007669"/>
    <property type="project" value="UniProtKB-KW"/>
</dbReference>
<dbReference type="Proteomes" id="UP000182152">
    <property type="component" value="Unassembled WGS sequence"/>
</dbReference>
<dbReference type="PANTHER" id="PTHR45008:SF1">
    <property type="entry name" value="PTS SYSTEM GLUCOSE-SPECIFIC EIIA COMPONENT"/>
    <property type="match status" value="1"/>
</dbReference>
<proteinExistence type="predicted"/>
<gene>
    <name evidence="8" type="ORF">RV14_GL000672</name>
</gene>
<sequence>MLNLFKKKKQDTIYAPCSGEVIPITTVNDPVFSQKMLGNGFAIVPTLTDKTICAPIAGKITSIFPSKHAINIKNDTGIDYLIHIGLDTVELKGKPFSILVEENETVTPEKLLVKVAFDQIIQAKKDPSVIVVFTQDSQINELSLTTGSVLCGEACGKINRTK</sequence>
<dbReference type="NCBIfam" id="TIGR00830">
    <property type="entry name" value="PTBA"/>
    <property type="match status" value="1"/>
</dbReference>
<evidence type="ECO:0000256" key="1">
    <source>
        <dbReference type="ARBA" id="ARBA00004496"/>
    </source>
</evidence>
<keyword evidence="5" id="KW-0598">Phosphotransferase system</keyword>
<dbReference type="InterPro" id="IPR050890">
    <property type="entry name" value="PTS_EIIA_component"/>
</dbReference>
<evidence type="ECO:0000256" key="5">
    <source>
        <dbReference type="ARBA" id="ARBA00022683"/>
    </source>
</evidence>
<evidence type="ECO:0000259" key="7">
    <source>
        <dbReference type="PROSITE" id="PS51093"/>
    </source>
</evidence>
<protein>
    <submittedName>
        <fullName evidence="8">PTS system transporter subunit IIA</fullName>
    </submittedName>
</protein>
<dbReference type="Gene3D" id="2.70.70.10">
    <property type="entry name" value="Glucose Permease (Domain IIA)"/>
    <property type="match status" value="1"/>
</dbReference>
<feature type="domain" description="PTS EIIA type-1" evidence="7">
    <location>
        <begin position="29"/>
        <end position="135"/>
    </location>
</feature>
<dbReference type="InterPro" id="IPR011055">
    <property type="entry name" value="Dup_hybrid_motif"/>
</dbReference>
<evidence type="ECO:0000256" key="2">
    <source>
        <dbReference type="ARBA" id="ARBA00022448"/>
    </source>
</evidence>
<comment type="subcellular location">
    <subcellularLocation>
        <location evidence="1">Cytoplasm</location>
    </subcellularLocation>
</comment>
<dbReference type="SUPFAM" id="SSF51261">
    <property type="entry name" value="Duplicated hybrid motif"/>
    <property type="match status" value="1"/>
</dbReference>
<dbReference type="PROSITE" id="PS51093">
    <property type="entry name" value="PTS_EIIA_TYPE_1"/>
    <property type="match status" value="1"/>
</dbReference>
<dbReference type="GO" id="GO:0005737">
    <property type="term" value="C:cytoplasm"/>
    <property type="evidence" value="ECO:0007669"/>
    <property type="project" value="UniProtKB-SubCell"/>
</dbReference>